<dbReference type="GO" id="GO:0006271">
    <property type="term" value="P:DNA strand elongation involved in DNA replication"/>
    <property type="evidence" value="ECO:0007669"/>
    <property type="project" value="TreeGrafter"/>
</dbReference>
<name>A0A7R8ZKY2_9CRUS</name>
<accession>A0A7R8ZKY2</accession>
<keyword evidence="8 16" id="KW-0347">Helicase</keyword>
<dbReference type="PROSITE" id="PS50051">
    <property type="entry name" value="MCM_2"/>
    <property type="match status" value="1"/>
</dbReference>
<dbReference type="GO" id="GO:0006270">
    <property type="term" value="P:DNA replication initiation"/>
    <property type="evidence" value="ECO:0007669"/>
    <property type="project" value="InterPro"/>
</dbReference>
<evidence type="ECO:0000256" key="12">
    <source>
        <dbReference type="ARBA" id="ARBA00023242"/>
    </source>
</evidence>
<dbReference type="InterPro" id="IPR041562">
    <property type="entry name" value="MCM_lid"/>
</dbReference>
<dbReference type="SMART" id="SM00382">
    <property type="entry name" value="AAA"/>
    <property type="match status" value="1"/>
</dbReference>
<organism evidence="18">
    <name type="scientific">Cyprideis torosa</name>
    <dbReference type="NCBI Taxonomy" id="163714"/>
    <lineage>
        <taxon>Eukaryota</taxon>
        <taxon>Metazoa</taxon>
        <taxon>Ecdysozoa</taxon>
        <taxon>Arthropoda</taxon>
        <taxon>Crustacea</taxon>
        <taxon>Oligostraca</taxon>
        <taxon>Ostracoda</taxon>
        <taxon>Podocopa</taxon>
        <taxon>Podocopida</taxon>
        <taxon>Cytherocopina</taxon>
        <taxon>Cytheroidea</taxon>
        <taxon>Cytherideidae</taxon>
        <taxon>Cyprideis</taxon>
    </lineage>
</organism>
<evidence type="ECO:0000256" key="13">
    <source>
        <dbReference type="ARBA" id="ARBA00023306"/>
    </source>
</evidence>
<evidence type="ECO:0000256" key="14">
    <source>
        <dbReference type="ARBA" id="ARBA00048432"/>
    </source>
</evidence>
<dbReference type="Gene3D" id="2.20.28.10">
    <property type="match status" value="1"/>
</dbReference>
<dbReference type="GO" id="GO:0017116">
    <property type="term" value="F:single-stranded DNA helicase activity"/>
    <property type="evidence" value="ECO:0007669"/>
    <property type="project" value="TreeGrafter"/>
</dbReference>
<dbReference type="InterPro" id="IPR003593">
    <property type="entry name" value="AAA+_ATPase"/>
</dbReference>
<dbReference type="PRINTS" id="PR01657">
    <property type="entry name" value="MCMFAMILY"/>
</dbReference>
<reference evidence="18" key="1">
    <citation type="submission" date="2020-11" db="EMBL/GenBank/DDBJ databases">
        <authorList>
            <person name="Tran Van P."/>
        </authorList>
    </citation>
    <scope>NUCLEOTIDE SEQUENCE</scope>
</reference>
<dbReference type="EC" id="3.6.4.12" evidence="16"/>
<proteinExistence type="inferred from homology"/>
<dbReference type="SUPFAM" id="SSF50249">
    <property type="entry name" value="Nucleic acid-binding proteins"/>
    <property type="match status" value="1"/>
</dbReference>
<dbReference type="Pfam" id="PF14551">
    <property type="entry name" value="MCM_N"/>
    <property type="match status" value="1"/>
</dbReference>
<evidence type="ECO:0000256" key="9">
    <source>
        <dbReference type="ARBA" id="ARBA00022840"/>
    </source>
</evidence>
<dbReference type="GO" id="GO:0005694">
    <property type="term" value="C:chromosome"/>
    <property type="evidence" value="ECO:0007669"/>
    <property type="project" value="UniProtKB-SubCell"/>
</dbReference>
<dbReference type="InterPro" id="IPR008050">
    <property type="entry name" value="MCM7"/>
</dbReference>
<dbReference type="CDD" id="cd17758">
    <property type="entry name" value="MCM7"/>
    <property type="match status" value="1"/>
</dbReference>
<evidence type="ECO:0000256" key="10">
    <source>
        <dbReference type="ARBA" id="ARBA00022843"/>
    </source>
</evidence>
<dbReference type="PANTHER" id="PTHR11630">
    <property type="entry name" value="DNA REPLICATION LICENSING FACTOR MCM FAMILY MEMBER"/>
    <property type="match status" value="1"/>
</dbReference>
<dbReference type="Pfam" id="PF24901">
    <property type="entry name" value="WHD_MCM7"/>
    <property type="match status" value="1"/>
</dbReference>
<dbReference type="InterPro" id="IPR012340">
    <property type="entry name" value="NA-bd_OB-fold"/>
</dbReference>
<dbReference type="FunFam" id="2.20.28.10:FF:000004">
    <property type="entry name" value="DNA replication licensing factor MCM7"/>
    <property type="match status" value="1"/>
</dbReference>
<dbReference type="InterPro" id="IPR027417">
    <property type="entry name" value="P-loop_NTPase"/>
</dbReference>
<gene>
    <name evidence="16" type="primary">MCM7</name>
    <name evidence="18" type="ORF">CTOB1V02_LOCUS1854</name>
</gene>
<dbReference type="GO" id="GO:0005634">
    <property type="term" value="C:nucleus"/>
    <property type="evidence" value="ECO:0007669"/>
    <property type="project" value="UniProtKB-SubCell"/>
</dbReference>
<dbReference type="AlphaFoldDB" id="A0A7R8ZKY2"/>
<dbReference type="SMART" id="SM00350">
    <property type="entry name" value="MCM"/>
    <property type="match status" value="1"/>
</dbReference>
<dbReference type="GO" id="GO:0042555">
    <property type="term" value="C:MCM complex"/>
    <property type="evidence" value="ECO:0007669"/>
    <property type="project" value="InterPro"/>
</dbReference>
<dbReference type="InterPro" id="IPR031327">
    <property type="entry name" value="MCM"/>
</dbReference>
<evidence type="ECO:0000256" key="6">
    <source>
        <dbReference type="ARBA" id="ARBA00022741"/>
    </source>
</evidence>
<dbReference type="GO" id="GO:0016787">
    <property type="term" value="F:hydrolase activity"/>
    <property type="evidence" value="ECO:0007669"/>
    <property type="project" value="UniProtKB-KW"/>
</dbReference>
<keyword evidence="7 16" id="KW-0378">Hydrolase</keyword>
<keyword evidence="13 16" id="KW-0131">Cell cycle</keyword>
<dbReference type="Gene3D" id="3.30.1640.10">
    <property type="entry name" value="mini-chromosome maintenance (MCM) complex, chain A, domain 1"/>
    <property type="match status" value="1"/>
</dbReference>
<dbReference type="Gene3D" id="3.40.50.300">
    <property type="entry name" value="P-loop containing nucleotide triphosphate hydrolases"/>
    <property type="match status" value="1"/>
</dbReference>
<dbReference type="GO" id="GO:0000727">
    <property type="term" value="P:double-strand break repair via break-induced replication"/>
    <property type="evidence" value="ECO:0007669"/>
    <property type="project" value="TreeGrafter"/>
</dbReference>
<dbReference type="InterPro" id="IPR033762">
    <property type="entry name" value="MCM_OB"/>
</dbReference>
<evidence type="ECO:0000256" key="15">
    <source>
        <dbReference type="RuleBase" id="RU004070"/>
    </source>
</evidence>
<dbReference type="GO" id="GO:0003697">
    <property type="term" value="F:single-stranded DNA binding"/>
    <property type="evidence" value="ECO:0007669"/>
    <property type="project" value="TreeGrafter"/>
</dbReference>
<feature type="domain" description="MCM C-terminal AAA(+) ATPase" evidence="17">
    <location>
        <begin position="370"/>
        <end position="575"/>
    </location>
</feature>
<dbReference type="FunFam" id="3.40.50.300:FF:000288">
    <property type="entry name" value="DNA replication licensing factor MCM7"/>
    <property type="match status" value="1"/>
</dbReference>
<keyword evidence="12 16" id="KW-0539">Nucleus</keyword>
<keyword evidence="4" id="KW-0158">Chromosome</keyword>
<comment type="catalytic activity">
    <reaction evidence="14">
        <text>ATP + H2O = ADP + phosphate + H(+)</text>
        <dbReference type="Rhea" id="RHEA:13065"/>
        <dbReference type="ChEBI" id="CHEBI:15377"/>
        <dbReference type="ChEBI" id="CHEBI:15378"/>
        <dbReference type="ChEBI" id="CHEBI:30616"/>
        <dbReference type="ChEBI" id="CHEBI:43474"/>
        <dbReference type="ChEBI" id="CHEBI:456216"/>
        <dbReference type="EC" id="3.6.4.12"/>
    </reaction>
    <physiologicalReaction direction="left-to-right" evidence="14">
        <dbReference type="Rhea" id="RHEA:13066"/>
    </physiologicalReaction>
</comment>
<dbReference type="InterPro" id="IPR027925">
    <property type="entry name" value="MCM_N"/>
</dbReference>
<evidence type="ECO:0000256" key="2">
    <source>
        <dbReference type="ARBA" id="ARBA00004286"/>
    </source>
</evidence>
<dbReference type="Pfam" id="PF17855">
    <property type="entry name" value="MCM_lid"/>
    <property type="match status" value="1"/>
</dbReference>
<dbReference type="GO" id="GO:0005524">
    <property type="term" value="F:ATP binding"/>
    <property type="evidence" value="ECO:0007669"/>
    <property type="project" value="UniProtKB-KW"/>
</dbReference>
<dbReference type="PANTHER" id="PTHR11630:SF26">
    <property type="entry name" value="DNA REPLICATION LICENSING FACTOR MCM7"/>
    <property type="match status" value="1"/>
</dbReference>
<dbReference type="InterPro" id="IPR001208">
    <property type="entry name" value="MCM_dom"/>
</dbReference>
<comment type="subcellular location">
    <subcellularLocation>
        <location evidence="2">Chromosome</location>
    </subcellularLocation>
    <subcellularLocation>
        <location evidence="1 16">Nucleus</location>
    </subcellularLocation>
</comment>
<dbReference type="SUPFAM" id="SSF52540">
    <property type="entry name" value="P-loop containing nucleoside triphosphate hydrolases"/>
    <property type="match status" value="1"/>
</dbReference>
<evidence type="ECO:0000256" key="5">
    <source>
        <dbReference type="ARBA" id="ARBA00022705"/>
    </source>
</evidence>
<dbReference type="PRINTS" id="PR01663">
    <property type="entry name" value="MCMPROTEIN7"/>
</dbReference>
<dbReference type="OrthoDB" id="3207464at2759"/>
<evidence type="ECO:0000256" key="1">
    <source>
        <dbReference type="ARBA" id="ARBA00004123"/>
    </source>
</evidence>
<evidence type="ECO:0000256" key="16">
    <source>
        <dbReference type="RuleBase" id="RU365012"/>
    </source>
</evidence>
<evidence type="ECO:0000256" key="8">
    <source>
        <dbReference type="ARBA" id="ARBA00022806"/>
    </source>
</evidence>
<keyword evidence="11 15" id="KW-0238">DNA-binding</keyword>
<keyword evidence="5 16" id="KW-0235">DNA replication</keyword>
<evidence type="ECO:0000256" key="4">
    <source>
        <dbReference type="ARBA" id="ARBA00022454"/>
    </source>
</evidence>
<sequence>MTNEHRGRWMAGIILEWNWVGKEGMGRGWLQRSRMDYFTTTTTTEKKTKQIARFLQDFTQEDSKGRKTLKYAPQLTDIAHREQVLLEVDVDDVAAFNEDLASSILENTPRYQSLFSEAVFDLLPQFKEREVLAKDSLDVYIEHRLLMERRLRQPGEIRDQRNRYPAELMRRFEVSFKEPSSAQPLSIRDIKADHIGKLIYVKGIVTRCTEVKPLMRVATYTCDQCGAETYQPISSPNFTPLSMCPSDDCRINQSGGRLYLQTRGSKFVKFQEFKIQEHSDQVPVGNIPRSISIFCRGEVTRLASPGDHVAVTGVFLPVVMGGFRQMTSGLLSDTFVEAHRVVKMNKTEDEELEAAELTEEEVRAVTQGDFYERLAHSIAPEIYGHSDVKRALLLQLVGGQDTSPQGMKIRGNLNICLMGDPGVAKSQLLAYMDRLAPRSQYTTGRGSSGVGLTAAVMKDPLTDEMTLEGGALVLADRGLCCIDEFDKMMDQDRTAIHEVMEQQTISIAKAGIMTTLNARTSILAAANPAYGRYNPKKSIEANIQLPAALLSRFDLLWLIQDKPDRENDLRLAKHIAYVHQHMTNPPMAFEPLDMKLIRRYVALCHRKEPYVPEALDEFIIAAYVDMRKEARNNKDMSFTSARTLLAVLRLSTALARLRLGDAVEKEDIVEAMRLMEASKSSVIADTQDRLTGRIQSVTDRVYNVIREMSSGGATKTMKLADVMERCATKGFTPTQVEDCIAHYENINVFQVNQQRTRLTLVNA</sequence>
<dbReference type="Gene3D" id="2.40.50.140">
    <property type="entry name" value="Nucleic acid-binding proteins"/>
    <property type="match status" value="1"/>
</dbReference>
<keyword evidence="6 15" id="KW-0547">Nucleotide-binding</keyword>
<dbReference type="FunFam" id="3.30.1640.10:FF:000007">
    <property type="entry name" value="DNA replication licensing factor MCM7"/>
    <property type="match status" value="1"/>
</dbReference>
<dbReference type="Pfam" id="PF00493">
    <property type="entry name" value="MCM"/>
    <property type="match status" value="1"/>
</dbReference>
<keyword evidence="10" id="KW-0832">Ubl conjugation</keyword>
<evidence type="ECO:0000313" key="18">
    <source>
        <dbReference type="EMBL" id="CAD7223880.1"/>
    </source>
</evidence>
<keyword evidence="9 15" id="KW-0067">ATP-binding</keyword>
<comment type="similarity">
    <text evidence="3 15">Belongs to the MCM family.</text>
</comment>
<comment type="function">
    <text evidence="16">Acts as component of the MCM2-7 complex (MCM complex) which is the replicative helicase essential for 'once per cell cycle' DNA replication initiation and elongation in eukaryotic cells. The active ATPase sites in the MCM2-7 ring are formed through the interaction surfaces of two neighboring subunits such that a critical structure of a conserved arginine finger motif is provided in trans relative to the ATP-binding site of the Walker A box of the adjacent subunit. The six ATPase active sites, however, are likely to contribute differentially to the complex helicase activity.</text>
</comment>
<evidence type="ECO:0000256" key="3">
    <source>
        <dbReference type="ARBA" id="ARBA00008010"/>
    </source>
</evidence>
<protein>
    <recommendedName>
        <fullName evidence="16">DNA replication licensing factor MCM7</fullName>
        <ecNumber evidence="16">3.6.4.12</ecNumber>
    </recommendedName>
</protein>
<dbReference type="EMBL" id="OB660270">
    <property type="protein sequence ID" value="CAD7223880.1"/>
    <property type="molecule type" value="Genomic_DNA"/>
</dbReference>
<evidence type="ECO:0000259" key="17">
    <source>
        <dbReference type="PROSITE" id="PS50051"/>
    </source>
</evidence>
<evidence type="ECO:0000256" key="7">
    <source>
        <dbReference type="ARBA" id="ARBA00022801"/>
    </source>
</evidence>
<dbReference type="Pfam" id="PF17207">
    <property type="entry name" value="MCM_OB"/>
    <property type="match status" value="1"/>
</dbReference>
<evidence type="ECO:0000256" key="11">
    <source>
        <dbReference type="ARBA" id="ARBA00023125"/>
    </source>
</evidence>